<dbReference type="PANTHER" id="PTHR43240">
    <property type="entry name" value="1,4-DIHYDROXY-2-NAPHTHOYL-COA THIOESTERASE 1"/>
    <property type="match status" value="1"/>
</dbReference>
<dbReference type="InterPro" id="IPR006683">
    <property type="entry name" value="Thioestr_dom"/>
</dbReference>
<dbReference type="CDD" id="cd03443">
    <property type="entry name" value="PaaI_thioesterase"/>
    <property type="match status" value="1"/>
</dbReference>
<name>A0ABS0QHP2_THEVU</name>
<proteinExistence type="inferred from homology"/>
<dbReference type="InterPro" id="IPR029069">
    <property type="entry name" value="HotDog_dom_sf"/>
</dbReference>
<dbReference type="PANTHER" id="PTHR43240:SF20">
    <property type="entry name" value="MEDIUM_LONG-CHAIN ACYL-COA THIOESTERASE YIGI"/>
    <property type="match status" value="1"/>
</dbReference>
<dbReference type="Pfam" id="PF03061">
    <property type="entry name" value="4HBT"/>
    <property type="match status" value="1"/>
</dbReference>
<evidence type="ECO:0000256" key="6">
    <source>
        <dbReference type="ARBA" id="ARBA00040062"/>
    </source>
</evidence>
<comment type="catalytic activity">
    <reaction evidence="2">
        <text>a fatty acyl-CoA + H2O = a fatty acid + CoA + H(+)</text>
        <dbReference type="Rhea" id="RHEA:16781"/>
        <dbReference type="ChEBI" id="CHEBI:15377"/>
        <dbReference type="ChEBI" id="CHEBI:15378"/>
        <dbReference type="ChEBI" id="CHEBI:28868"/>
        <dbReference type="ChEBI" id="CHEBI:57287"/>
        <dbReference type="ChEBI" id="CHEBI:77636"/>
        <dbReference type="EC" id="3.1.2.20"/>
    </reaction>
</comment>
<gene>
    <name evidence="9" type="ORF">I8U22_07000</name>
</gene>
<dbReference type="Gene3D" id="3.10.129.10">
    <property type="entry name" value="Hotdog Thioesterase"/>
    <property type="match status" value="1"/>
</dbReference>
<comment type="catalytic activity">
    <reaction evidence="7">
        <text>a medium-chain fatty acyl-CoA + H2O = a medium-chain fatty acid + CoA + H(+)</text>
        <dbReference type="Rhea" id="RHEA:68184"/>
        <dbReference type="ChEBI" id="CHEBI:15377"/>
        <dbReference type="ChEBI" id="CHEBI:15378"/>
        <dbReference type="ChEBI" id="CHEBI:57287"/>
        <dbReference type="ChEBI" id="CHEBI:59558"/>
        <dbReference type="ChEBI" id="CHEBI:90546"/>
    </reaction>
</comment>
<dbReference type="EMBL" id="JAECVU010000003">
    <property type="protein sequence ID" value="MBH8588567.1"/>
    <property type="molecule type" value="Genomic_DNA"/>
</dbReference>
<dbReference type="RefSeq" id="WP_049720439.1">
    <property type="nucleotide sequence ID" value="NZ_CP036487.1"/>
</dbReference>
<keyword evidence="1" id="KW-0378">Hydrolase</keyword>
<evidence type="ECO:0000256" key="1">
    <source>
        <dbReference type="ARBA" id="ARBA00022801"/>
    </source>
</evidence>
<comment type="catalytic activity">
    <reaction evidence="3">
        <text>a long-chain fatty acyl-CoA + H2O = a long-chain fatty acid + CoA + H(+)</text>
        <dbReference type="Rhea" id="RHEA:67680"/>
        <dbReference type="ChEBI" id="CHEBI:15377"/>
        <dbReference type="ChEBI" id="CHEBI:15378"/>
        <dbReference type="ChEBI" id="CHEBI:57287"/>
        <dbReference type="ChEBI" id="CHEBI:57560"/>
        <dbReference type="ChEBI" id="CHEBI:83139"/>
    </reaction>
</comment>
<keyword evidence="10" id="KW-1185">Reference proteome</keyword>
<dbReference type="InterPro" id="IPR003736">
    <property type="entry name" value="PAAI_dom"/>
</dbReference>
<evidence type="ECO:0000256" key="4">
    <source>
        <dbReference type="ARBA" id="ARBA00038381"/>
    </source>
</evidence>
<sequence>MKNVSEHSTNETVINRFNHALGIEIEQLDEEGCTASLKIRPEFYNSMEGVVHGGVTATLADVAMGHGAAPPVNGLQQCVTVESKINYLAPARGDRLIAEAKVIKRGLKIIVMEARVRTGDRKLVAVAVGTYARIQPKHE</sequence>
<dbReference type="EC" id="3.1.2.20" evidence="5"/>
<feature type="domain" description="Thioesterase" evidence="8">
    <location>
        <begin position="49"/>
        <end position="125"/>
    </location>
</feature>
<evidence type="ECO:0000256" key="5">
    <source>
        <dbReference type="ARBA" id="ARBA00038894"/>
    </source>
</evidence>
<organism evidence="9 10">
    <name type="scientific">Thermoactinomyces vulgaris</name>
    <dbReference type="NCBI Taxonomy" id="2026"/>
    <lineage>
        <taxon>Bacteria</taxon>
        <taxon>Bacillati</taxon>
        <taxon>Bacillota</taxon>
        <taxon>Bacilli</taxon>
        <taxon>Bacillales</taxon>
        <taxon>Thermoactinomycetaceae</taxon>
        <taxon>Thermoactinomyces</taxon>
    </lineage>
</organism>
<dbReference type="Proteomes" id="UP000641910">
    <property type="component" value="Unassembled WGS sequence"/>
</dbReference>
<comment type="similarity">
    <text evidence="4">Belongs to the YigI thioesterase family.</text>
</comment>
<reference evidence="9 10" key="1">
    <citation type="submission" date="2020-12" db="EMBL/GenBank/DDBJ databases">
        <title>WGS of Thermoactinomyces spp.</title>
        <authorList>
            <person name="Cheng K."/>
        </authorList>
    </citation>
    <scope>NUCLEOTIDE SEQUENCE [LARGE SCALE GENOMIC DNA]</scope>
    <source>
        <strain evidence="10">CICC 10650\ACCC 41061</strain>
    </source>
</reference>
<evidence type="ECO:0000259" key="8">
    <source>
        <dbReference type="Pfam" id="PF03061"/>
    </source>
</evidence>
<evidence type="ECO:0000313" key="9">
    <source>
        <dbReference type="EMBL" id="MBH8588567.1"/>
    </source>
</evidence>
<evidence type="ECO:0000313" key="10">
    <source>
        <dbReference type="Proteomes" id="UP000641910"/>
    </source>
</evidence>
<comment type="caution">
    <text evidence="9">The sequence shown here is derived from an EMBL/GenBank/DDBJ whole genome shotgun (WGS) entry which is preliminary data.</text>
</comment>
<dbReference type="NCBIfam" id="TIGR00369">
    <property type="entry name" value="unchar_dom_1"/>
    <property type="match status" value="1"/>
</dbReference>
<protein>
    <recommendedName>
        <fullName evidence="6">Medium/long-chain acyl-CoA thioesterase YigI</fullName>
        <ecNumber evidence="5">3.1.2.20</ecNumber>
    </recommendedName>
</protein>
<evidence type="ECO:0000256" key="7">
    <source>
        <dbReference type="ARBA" id="ARBA00048062"/>
    </source>
</evidence>
<accession>A0ABS0QHP2</accession>
<dbReference type="SUPFAM" id="SSF54637">
    <property type="entry name" value="Thioesterase/thiol ester dehydrase-isomerase"/>
    <property type="match status" value="1"/>
</dbReference>
<evidence type="ECO:0000256" key="3">
    <source>
        <dbReference type="ARBA" id="ARBA00036002"/>
    </source>
</evidence>
<evidence type="ECO:0000256" key="2">
    <source>
        <dbReference type="ARBA" id="ARBA00035880"/>
    </source>
</evidence>